<accession>A0A0C2Z5S8</accession>
<gene>
    <name evidence="1" type="ORF">SCLCIDRAFT_1140992</name>
</gene>
<sequence>MRRCRDALVAHPNQTNMKLQDASQLLPLPRSILLWSKDIEEMSSSSFDSSEIYRGFECRLGIGFFVEASKVGRVCRRLH</sequence>
<dbReference type="HOGENOM" id="CLU_2607439_0_0_1"/>
<name>A0A0C2Z5S8_9AGAM</name>
<dbReference type="Proteomes" id="UP000053989">
    <property type="component" value="Unassembled WGS sequence"/>
</dbReference>
<reference evidence="1 2" key="1">
    <citation type="submission" date="2014-04" db="EMBL/GenBank/DDBJ databases">
        <authorList>
            <consortium name="DOE Joint Genome Institute"/>
            <person name="Kuo A."/>
            <person name="Kohler A."/>
            <person name="Nagy L.G."/>
            <person name="Floudas D."/>
            <person name="Copeland A."/>
            <person name="Barry K.W."/>
            <person name="Cichocki N."/>
            <person name="Veneault-Fourrey C."/>
            <person name="LaButti K."/>
            <person name="Lindquist E.A."/>
            <person name="Lipzen A."/>
            <person name="Lundell T."/>
            <person name="Morin E."/>
            <person name="Murat C."/>
            <person name="Sun H."/>
            <person name="Tunlid A."/>
            <person name="Henrissat B."/>
            <person name="Grigoriev I.V."/>
            <person name="Hibbett D.S."/>
            <person name="Martin F."/>
            <person name="Nordberg H.P."/>
            <person name="Cantor M.N."/>
            <person name="Hua S.X."/>
        </authorList>
    </citation>
    <scope>NUCLEOTIDE SEQUENCE [LARGE SCALE GENOMIC DNA]</scope>
    <source>
        <strain evidence="1 2">Foug A</strain>
    </source>
</reference>
<dbReference type="AlphaFoldDB" id="A0A0C2Z5S8"/>
<keyword evidence="2" id="KW-1185">Reference proteome</keyword>
<protein>
    <submittedName>
        <fullName evidence="1">Uncharacterized protein</fullName>
    </submittedName>
</protein>
<dbReference type="InParanoid" id="A0A0C2Z5S8"/>
<dbReference type="EMBL" id="KN822102">
    <property type="protein sequence ID" value="KIM57348.1"/>
    <property type="molecule type" value="Genomic_DNA"/>
</dbReference>
<evidence type="ECO:0000313" key="2">
    <source>
        <dbReference type="Proteomes" id="UP000053989"/>
    </source>
</evidence>
<proteinExistence type="predicted"/>
<reference evidence="2" key="2">
    <citation type="submission" date="2015-01" db="EMBL/GenBank/DDBJ databases">
        <title>Evolutionary Origins and Diversification of the Mycorrhizal Mutualists.</title>
        <authorList>
            <consortium name="DOE Joint Genome Institute"/>
            <consortium name="Mycorrhizal Genomics Consortium"/>
            <person name="Kohler A."/>
            <person name="Kuo A."/>
            <person name="Nagy L.G."/>
            <person name="Floudas D."/>
            <person name="Copeland A."/>
            <person name="Barry K.W."/>
            <person name="Cichocki N."/>
            <person name="Veneault-Fourrey C."/>
            <person name="LaButti K."/>
            <person name="Lindquist E.A."/>
            <person name="Lipzen A."/>
            <person name="Lundell T."/>
            <person name="Morin E."/>
            <person name="Murat C."/>
            <person name="Riley R."/>
            <person name="Ohm R."/>
            <person name="Sun H."/>
            <person name="Tunlid A."/>
            <person name="Henrissat B."/>
            <person name="Grigoriev I.V."/>
            <person name="Hibbett D.S."/>
            <person name="Martin F."/>
        </authorList>
    </citation>
    <scope>NUCLEOTIDE SEQUENCE [LARGE SCALE GENOMIC DNA]</scope>
    <source>
        <strain evidence="2">Foug A</strain>
    </source>
</reference>
<organism evidence="1 2">
    <name type="scientific">Scleroderma citrinum Foug A</name>
    <dbReference type="NCBI Taxonomy" id="1036808"/>
    <lineage>
        <taxon>Eukaryota</taxon>
        <taxon>Fungi</taxon>
        <taxon>Dikarya</taxon>
        <taxon>Basidiomycota</taxon>
        <taxon>Agaricomycotina</taxon>
        <taxon>Agaricomycetes</taxon>
        <taxon>Agaricomycetidae</taxon>
        <taxon>Boletales</taxon>
        <taxon>Sclerodermatineae</taxon>
        <taxon>Sclerodermataceae</taxon>
        <taxon>Scleroderma</taxon>
    </lineage>
</organism>
<evidence type="ECO:0000313" key="1">
    <source>
        <dbReference type="EMBL" id="KIM57348.1"/>
    </source>
</evidence>